<evidence type="ECO:0000256" key="4">
    <source>
        <dbReference type="ARBA" id="ARBA00022553"/>
    </source>
</evidence>
<evidence type="ECO:0000256" key="6">
    <source>
        <dbReference type="ARBA" id="ARBA00022777"/>
    </source>
</evidence>
<keyword evidence="11" id="KW-0067">ATP-binding</keyword>
<dbReference type="InterPro" id="IPR004358">
    <property type="entry name" value="Sig_transdc_His_kin-like_C"/>
</dbReference>
<dbReference type="Pfam" id="PF02518">
    <property type="entry name" value="HATPase_c"/>
    <property type="match status" value="1"/>
</dbReference>
<keyword evidence="5" id="KW-0808">Transferase</keyword>
<dbReference type="PROSITE" id="PS50109">
    <property type="entry name" value="HIS_KIN"/>
    <property type="match status" value="1"/>
</dbReference>
<dbReference type="PRINTS" id="PR00344">
    <property type="entry name" value="BCTRLSENSOR"/>
</dbReference>
<evidence type="ECO:0000256" key="7">
    <source>
        <dbReference type="ARBA" id="ARBA00023012"/>
    </source>
</evidence>
<keyword evidence="6" id="KW-0418">Kinase</keyword>
<dbReference type="Gene3D" id="3.30.565.10">
    <property type="entry name" value="Histidine kinase-like ATPase, C-terminal domain"/>
    <property type="match status" value="1"/>
</dbReference>
<dbReference type="EC" id="2.7.13.3" evidence="3"/>
<dbReference type="GO" id="GO:0005524">
    <property type="term" value="F:ATP binding"/>
    <property type="evidence" value="ECO:0007669"/>
    <property type="project" value="UniProtKB-KW"/>
</dbReference>
<dbReference type="SUPFAM" id="SSF55874">
    <property type="entry name" value="ATPase domain of HSP90 chaperone/DNA topoisomerase II/histidine kinase"/>
    <property type="match status" value="1"/>
</dbReference>
<feature type="region of interest" description="Disordered" evidence="9">
    <location>
        <begin position="1"/>
        <end position="22"/>
    </location>
</feature>
<keyword evidence="7" id="KW-0902">Two-component regulatory system</keyword>
<dbReference type="EMBL" id="JAYMFH010000001">
    <property type="protein sequence ID" value="MEC4293711.1"/>
    <property type="molecule type" value="Genomic_DNA"/>
</dbReference>
<evidence type="ECO:0000313" key="11">
    <source>
        <dbReference type="EMBL" id="MEC4293711.1"/>
    </source>
</evidence>
<gene>
    <name evidence="11" type="ORF">VJ920_00095</name>
</gene>
<dbReference type="Proteomes" id="UP001343724">
    <property type="component" value="Unassembled WGS sequence"/>
</dbReference>
<dbReference type="SUPFAM" id="SSF47384">
    <property type="entry name" value="Homodimeric domain of signal transducing histidine kinase"/>
    <property type="match status" value="1"/>
</dbReference>
<dbReference type="InterPro" id="IPR003594">
    <property type="entry name" value="HATPase_dom"/>
</dbReference>
<comment type="catalytic activity">
    <reaction evidence="1">
        <text>ATP + protein L-histidine = ADP + protein N-phospho-L-histidine.</text>
        <dbReference type="EC" id="2.7.13.3"/>
    </reaction>
</comment>
<dbReference type="InterPro" id="IPR005467">
    <property type="entry name" value="His_kinase_dom"/>
</dbReference>
<accession>A0ABU6IV54</accession>
<comment type="caution">
    <text evidence="11">The sequence shown here is derived from an EMBL/GenBank/DDBJ whole genome shotgun (WGS) entry which is preliminary data.</text>
</comment>
<keyword evidence="4" id="KW-0597">Phosphoprotein</keyword>
<reference evidence="11 12" key="1">
    <citation type="submission" date="2024-01" db="EMBL/GenBank/DDBJ databases">
        <title>novel species in genus Adlercreutzia.</title>
        <authorList>
            <person name="Liu X."/>
        </authorList>
    </citation>
    <scope>NUCLEOTIDE SEQUENCE [LARGE SCALE GENOMIC DNA]</scope>
    <source>
        <strain evidence="11 12">R22</strain>
    </source>
</reference>
<evidence type="ECO:0000256" key="5">
    <source>
        <dbReference type="ARBA" id="ARBA00022679"/>
    </source>
</evidence>
<feature type="domain" description="Histidine kinase" evidence="10">
    <location>
        <begin position="70"/>
        <end position="320"/>
    </location>
</feature>
<evidence type="ECO:0000313" key="12">
    <source>
        <dbReference type="Proteomes" id="UP001343724"/>
    </source>
</evidence>
<keyword evidence="12" id="KW-1185">Reference proteome</keyword>
<dbReference type="SMART" id="SM00388">
    <property type="entry name" value="HisKA"/>
    <property type="match status" value="1"/>
</dbReference>
<dbReference type="CDD" id="cd00075">
    <property type="entry name" value="HATPase"/>
    <property type="match status" value="1"/>
</dbReference>
<dbReference type="Pfam" id="PF00512">
    <property type="entry name" value="HisKA"/>
    <property type="match status" value="1"/>
</dbReference>
<dbReference type="InterPro" id="IPR050351">
    <property type="entry name" value="BphY/WalK/GraS-like"/>
</dbReference>
<sequence length="320" mass="34633">MTSKRSDSPTTSLAAGTIGPDAGAEVTGHIEEIAEMTPEFAAKPARSRTALSRNKELARAEKMRREFSANVSHEMKTPLQVISGYAELMANGLVPPEDVPRFAQLIYEEAQAMRALIDDVLVLSRLDEVAPAAEEATAVDIAVVAHHVVQRLAKLAADAGVTVALRTDPVIIQGNETLLEQLIYNLVENAIRYNREEGRVFVEVYEEDVLANEMSEGGDVLADEASGREDATVAFNHEENAAVPTAVIRVNDTGAGIPADKLEKIFERFYRLEKSRSKELGGTGLGLAIVKHAALYHGGDVTVESEEDAGTRFTVRLPLS</sequence>
<dbReference type="CDD" id="cd00082">
    <property type="entry name" value="HisKA"/>
    <property type="match status" value="1"/>
</dbReference>
<dbReference type="InterPro" id="IPR036890">
    <property type="entry name" value="HATPase_C_sf"/>
</dbReference>
<evidence type="ECO:0000256" key="3">
    <source>
        <dbReference type="ARBA" id="ARBA00012438"/>
    </source>
</evidence>
<dbReference type="InterPro" id="IPR003661">
    <property type="entry name" value="HisK_dim/P_dom"/>
</dbReference>
<dbReference type="PANTHER" id="PTHR45453">
    <property type="entry name" value="PHOSPHATE REGULON SENSOR PROTEIN PHOR"/>
    <property type="match status" value="1"/>
</dbReference>
<dbReference type="PANTHER" id="PTHR45453:SF1">
    <property type="entry name" value="PHOSPHATE REGULON SENSOR PROTEIN PHOR"/>
    <property type="match status" value="1"/>
</dbReference>
<dbReference type="Gene3D" id="1.10.287.130">
    <property type="match status" value="1"/>
</dbReference>
<evidence type="ECO:0000256" key="1">
    <source>
        <dbReference type="ARBA" id="ARBA00000085"/>
    </source>
</evidence>
<keyword evidence="11" id="KW-0547">Nucleotide-binding</keyword>
<protein>
    <recommendedName>
        <fullName evidence="8">Sensor-like histidine kinase SenX3</fullName>
        <ecNumber evidence="3">2.7.13.3</ecNumber>
    </recommendedName>
</protein>
<organism evidence="11 12">
    <name type="scientific">Adlercreutzia shanghongiae</name>
    <dbReference type="NCBI Taxonomy" id="3111773"/>
    <lineage>
        <taxon>Bacteria</taxon>
        <taxon>Bacillati</taxon>
        <taxon>Actinomycetota</taxon>
        <taxon>Coriobacteriia</taxon>
        <taxon>Eggerthellales</taxon>
        <taxon>Eggerthellaceae</taxon>
        <taxon>Adlercreutzia</taxon>
    </lineage>
</organism>
<dbReference type="InterPro" id="IPR036097">
    <property type="entry name" value="HisK_dim/P_sf"/>
</dbReference>
<comment type="subcellular location">
    <subcellularLocation>
        <location evidence="2">Cell membrane</location>
    </subcellularLocation>
</comment>
<evidence type="ECO:0000256" key="2">
    <source>
        <dbReference type="ARBA" id="ARBA00004236"/>
    </source>
</evidence>
<dbReference type="SMART" id="SM00387">
    <property type="entry name" value="HATPase_c"/>
    <property type="match status" value="1"/>
</dbReference>
<dbReference type="RefSeq" id="WP_326454094.1">
    <property type="nucleotide sequence ID" value="NZ_JAYMFH010000001.1"/>
</dbReference>
<evidence type="ECO:0000259" key="10">
    <source>
        <dbReference type="PROSITE" id="PS50109"/>
    </source>
</evidence>
<evidence type="ECO:0000256" key="8">
    <source>
        <dbReference type="ARBA" id="ARBA00039401"/>
    </source>
</evidence>
<proteinExistence type="predicted"/>
<evidence type="ECO:0000256" key="9">
    <source>
        <dbReference type="SAM" id="MobiDB-lite"/>
    </source>
</evidence>
<name>A0ABU6IV54_9ACTN</name>